<evidence type="ECO:0000256" key="2">
    <source>
        <dbReference type="SAM" id="SignalP"/>
    </source>
</evidence>
<feature type="transmembrane region" description="Helical" evidence="1">
    <location>
        <begin position="151"/>
        <end position="169"/>
    </location>
</feature>
<dbReference type="Pfam" id="PF13584">
    <property type="entry name" value="BatD"/>
    <property type="match status" value="1"/>
</dbReference>
<proteinExistence type="predicted"/>
<dbReference type="OrthoDB" id="9807384at2"/>
<dbReference type="RefSeq" id="WP_055424621.1">
    <property type="nucleotide sequence ID" value="NZ_FCOR01000001.1"/>
</dbReference>
<feature type="signal peptide" evidence="2">
    <location>
        <begin position="1"/>
        <end position="19"/>
    </location>
</feature>
<keyword evidence="2" id="KW-0732">Signal</keyword>
<evidence type="ECO:0008006" key="5">
    <source>
        <dbReference type="Google" id="ProtNLM"/>
    </source>
</evidence>
<dbReference type="STRING" id="1586267.GCA_001418685_00211"/>
<keyword evidence="1" id="KW-0472">Membrane</keyword>
<evidence type="ECO:0000313" key="3">
    <source>
        <dbReference type="EMBL" id="CVK15396.1"/>
    </source>
</evidence>
<keyword evidence="1" id="KW-0812">Transmembrane</keyword>
<evidence type="ECO:0000313" key="4">
    <source>
        <dbReference type="Proteomes" id="UP000182761"/>
    </source>
</evidence>
<reference evidence="3 4" key="1">
    <citation type="submission" date="2016-01" db="EMBL/GenBank/DDBJ databases">
        <authorList>
            <person name="McClelland M."/>
            <person name="Jain A."/>
            <person name="Saraogi P."/>
            <person name="Mendelson R."/>
            <person name="Westerman R."/>
            <person name="SanMiguel P."/>
            <person name="Csonka L."/>
        </authorList>
    </citation>
    <scope>NUCLEOTIDE SEQUENCE [LARGE SCALE GENOMIC DNA]</scope>
    <source>
        <strain evidence="3 4">R-53146</strain>
    </source>
</reference>
<feature type="chain" id="PRO_5007049734" description="Oxygen tolerance" evidence="2">
    <location>
        <begin position="20"/>
        <end position="303"/>
    </location>
</feature>
<sequence length="303" mass="35401">MKFKIFIVYFSIVSIFIHAQAPVSTISTDYIKFGEPVTLKVTVKSNHNDTIIFPTVKDTLSAKLEVLRQKKDTLYKDNIRFISDSIIFSAYEEGTFTVPSQRILINSREYYTPSYKVTVIPVSTDSIRTPLFDIKTIVKVPKNSWDYLQNYWQYIVLIIFIVAIIIYIVRRKKKKSVIHKTYPDVLAINRLKKLNKSNYLDKNLYKKYYSELASILKEYMEARWDFPATKLLSDDLLECLKKERWIDGQEAENLSAIFKTADLAKFAKFKPTPEETKIHMDKAINFINQTKTDSPKIKLQDES</sequence>
<name>A0A0X3AM27_9FLAO</name>
<dbReference type="InterPro" id="IPR025738">
    <property type="entry name" value="BatD"/>
</dbReference>
<dbReference type="EMBL" id="FCOR01000001">
    <property type="protein sequence ID" value="CVK15396.1"/>
    <property type="molecule type" value="Genomic_DNA"/>
</dbReference>
<organism evidence="3 4">
    <name type="scientific">Apibacter mensalis</name>
    <dbReference type="NCBI Taxonomy" id="1586267"/>
    <lineage>
        <taxon>Bacteria</taxon>
        <taxon>Pseudomonadati</taxon>
        <taxon>Bacteroidota</taxon>
        <taxon>Flavobacteriia</taxon>
        <taxon>Flavobacteriales</taxon>
        <taxon>Weeksellaceae</taxon>
        <taxon>Apibacter</taxon>
    </lineage>
</organism>
<accession>A0A0X3AM27</accession>
<evidence type="ECO:0000256" key="1">
    <source>
        <dbReference type="SAM" id="Phobius"/>
    </source>
</evidence>
<dbReference type="AlphaFoldDB" id="A0A0X3AM27"/>
<gene>
    <name evidence="3" type="ORF">Ga0061079_101210</name>
</gene>
<keyword evidence="4" id="KW-1185">Reference proteome</keyword>
<keyword evidence="1" id="KW-1133">Transmembrane helix</keyword>
<protein>
    <recommendedName>
        <fullName evidence="5">Oxygen tolerance</fullName>
    </recommendedName>
</protein>
<dbReference type="Proteomes" id="UP000182761">
    <property type="component" value="Unassembled WGS sequence"/>
</dbReference>